<dbReference type="GO" id="GO:0046872">
    <property type="term" value="F:metal ion binding"/>
    <property type="evidence" value="ECO:0007669"/>
    <property type="project" value="UniProtKB-KW"/>
</dbReference>
<gene>
    <name evidence="3" type="ORF">GWK48_09845</name>
</gene>
<name>A0A6N0NWS0_9CREN</name>
<dbReference type="GeneID" id="55642247"/>
<dbReference type="PANTHER" id="PTHR43084:SF1">
    <property type="entry name" value="PERSULFIDE DIOXYGENASE ETHE1, MITOCHONDRIAL"/>
    <property type="match status" value="1"/>
</dbReference>
<dbReference type="InterPro" id="IPR044528">
    <property type="entry name" value="POD-like_MBL-fold"/>
</dbReference>
<sequence>MMIFRQLISKTGGCVTYVLGCTQAGELIVVDPKLDMVDQVLALSEGLKMRISYIIDTHTHADHVSGSKKLSEITKANLYMHEATKVKFAEKVRDGELIVAGNTKIKFIHTPGHTPDSASLLITDVRRGDEPWAVLTGDTLFVGTVGRIDIVGENAAERLFESLQRLKTLPDYVEVYPAHISGSVCGFGLSGKPSSTIGFERRYNTLFRLEDKEKFVNNLRSAKAYRPKEFDDNIRMNLG</sequence>
<dbReference type="FunFam" id="3.60.15.10:FF:000030">
    <property type="entry name" value="Metallo-beta-lactamase family protein"/>
    <property type="match status" value="1"/>
</dbReference>
<reference evidence="3 4" key="1">
    <citation type="submission" date="2020-02" db="EMBL/GenBank/DDBJ databases">
        <title>Comparative genome analysis reveals the metabolism and evolution of the thermophilic archaeal genus Metallosphaera.</title>
        <authorList>
            <person name="Jiang C."/>
        </authorList>
    </citation>
    <scope>NUCLEOTIDE SEQUENCE [LARGE SCALE GENOMIC DNA]</scope>
    <source>
        <strain evidence="3 4">Ric-A</strain>
    </source>
</reference>
<dbReference type="AlphaFoldDB" id="A0A6N0NWS0"/>
<evidence type="ECO:0000313" key="4">
    <source>
        <dbReference type="Proteomes" id="UP000509301"/>
    </source>
</evidence>
<dbReference type="OrthoDB" id="197151at2157"/>
<dbReference type="SMART" id="SM00849">
    <property type="entry name" value="Lactamase_B"/>
    <property type="match status" value="1"/>
</dbReference>
<accession>A0A6N0NWS0</accession>
<protein>
    <submittedName>
        <fullName evidence="3">MBL fold metallo-hydrolase</fullName>
    </submittedName>
</protein>
<dbReference type="InterPro" id="IPR051682">
    <property type="entry name" value="Mito_Persulfide_Diox"/>
</dbReference>
<dbReference type="GO" id="GO:0006749">
    <property type="term" value="P:glutathione metabolic process"/>
    <property type="evidence" value="ECO:0007669"/>
    <property type="project" value="InterPro"/>
</dbReference>
<dbReference type="GO" id="GO:0070813">
    <property type="term" value="P:hydrogen sulfide metabolic process"/>
    <property type="evidence" value="ECO:0007669"/>
    <property type="project" value="TreeGrafter"/>
</dbReference>
<dbReference type="CDD" id="cd07724">
    <property type="entry name" value="POD-like_MBL-fold"/>
    <property type="match status" value="1"/>
</dbReference>
<evidence type="ECO:0000256" key="1">
    <source>
        <dbReference type="ARBA" id="ARBA00022723"/>
    </source>
</evidence>
<dbReference type="RefSeq" id="WP_174631853.1">
    <property type="nucleotide sequence ID" value="NZ_CP049074.1"/>
</dbReference>
<feature type="domain" description="Metallo-beta-lactamase" evidence="2">
    <location>
        <begin position="13"/>
        <end position="179"/>
    </location>
</feature>
<evidence type="ECO:0000259" key="2">
    <source>
        <dbReference type="SMART" id="SM00849"/>
    </source>
</evidence>
<keyword evidence="3" id="KW-0378">Hydrolase</keyword>
<evidence type="ECO:0000313" key="3">
    <source>
        <dbReference type="EMBL" id="QKR00645.1"/>
    </source>
</evidence>
<dbReference type="EMBL" id="CP049074">
    <property type="protein sequence ID" value="QKR00645.1"/>
    <property type="molecule type" value="Genomic_DNA"/>
</dbReference>
<keyword evidence="1" id="KW-0479">Metal-binding</keyword>
<proteinExistence type="predicted"/>
<dbReference type="GO" id="GO:0050313">
    <property type="term" value="F:sulfur dioxygenase activity"/>
    <property type="evidence" value="ECO:0007669"/>
    <property type="project" value="InterPro"/>
</dbReference>
<dbReference type="InterPro" id="IPR001279">
    <property type="entry name" value="Metallo-B-lactamas"/>
</dbReference>
<dbReference type="InterPro" id="IPR036866">
    <property type="entry name" value="RibonucZ/Hydroxyglut_hydro"/>
</dbReference>
<dbReference type="PANTHER" id="PTHR43084">
    <property type="entry name" value="PERSULFIDE DIOXYGENASE ETHE1"/>
    <property type="match status" value="1"/>
</dbReference>
<dbReference type="KEGG" id="mten:GWK48_09845"/>
<dbReference type="Gene3D" id="3.60.15.10">
    <property type="entry name" value="Ribonuclease Z/Hydroxyacylglutathione hydrolase-like"/>
    <property type="match status" value="1"/>
</dbReference>
<dbReference type="Pfam" id="PF00753">
    <property type="entry name" value="Lactamase_B"/>
    <property type="match status" value="1"/>
</dbReference>
<organism evidence="3 4">
    <name type="scientific">Metallosphaera tengchongensis</name>
    <dbReference type="NCBI Taxonomy" id="1532350"/>
    <lineage>
        <taxon>Archaea</taxon>
        <taxon>Thermoproteota</taxon>
        <taxon>Thermoprotei</taxon>
        <taxon>Sulfolobales</taxon>
        <taxon>Sulfolobaceae</taxon>
        <taxon>Metallosphaera</taxon>
    </lineage>
</organism>
<dbReference type="Proteomes" id="UP000509301">
    <property type="component" value="Chromosome"/>
</dbReference>
<dbReference type="GO" id="GO:0016787">
    <property type="term" value="F:hydrolase activity"/>
    <property type="evidence" value="ECO:0007669"/>
    <property type="project" value="UniProtKB-KW"/>
</dbReference>
<keyword evidence="4" id="KW-1185">Reference proteome</keyword>
<dbReference type="SUPFAM" id="SSF56281">
    <property type="entry name" value="Metallo-hydrolase/oxidoreductase"/>
    <property type="match status" value="1"/>
</dbReference>